<organism evidence="7 8">
    <name type="scientific">Tieghemiomyces parasiticus</name>
    <dbReference type="NCBI Taxonomy" id="78921"/>
    <lineage>
        <taxon>Eukaryota</taxon>
        <taxon>Fungi</taxon>
        <taxon>Fungi incertae sedis</taxon>
        <taxon>Zoopagomycota</taxon>
        <taxon>Kickxellomycotina</taxon>
        <taxon>Dimargaritomycetes</taxon>
        <taxon>Dimargaritales</taxon>
        <taxon>Dimargaritaceae</taxon>
        <taxon>Tieghemiomyces</taxon>
    </lineage>
</organism>
<evidence type="ECO:0000256" key="5">
    <source>
        <dbReference type="SAM" id="MobiDB-lite"/>
    </source>
</evidence>
<keyword evidence="3" id="KW-0862">Zinc</keyword>
<dbReference type="AlphaFoldDB" id="A0A9W8DWV9"/>
<dbReference type="PROSITE" id="PS00518">
    <property type="entry name" value="ZF_RING_1"/>
    <property type="match status" value="1"/>
</dbReference>
<dbReference type="PROSITE" id="PS50089">
    <property type="entry name" value="ZF_RING_2"/>
    <property type="match status" value="1"/>
</dbReference>
<dbReference type="Proteomes" id="UP001150569">
    <property type="component" value="Unassembled WGS sequence"/>
</dbReference>
<name>A0A9W8DWV9_9FUNG</name>
<dbReference type="InterPro" id="IPR001841">
    <property type="entry name" value="Znf_RING"/>
</dbReference>
<dbReference type="GO" id="GO:0008270">
    <property type="term" value="F:zinc ion binding"/>
    <property type="evidence" value="ECO:0007669"/>
    <property type="project" value="UniProtKB-KW"/>
</dbReference>
<dbReference type="Pfam" id="PF13920">
    <property type="entry name" value="zf-C3HC4_3"/>
    <property type="match status" value="1"/>
</dbReference>
<gene>
    <name evidence="7" type="ORF">IWQ60_006703</name>
</gene>
<feature type="region of interest" description="Disordered" evidence="5">
    <location>
        <begin position="373"/>
        <end position="400"/>
    </location>
</feature>
<accession>A0A9W8DWV9</accession>
<dbReference type="Gene3D" id="3.30.40.10">
    <property type="entry name" value="Zinc/RING finger domain, C3HC4 (zinc finger)"/>
    <property type="match status" value="1"/>
</dbReference>
<feature type="compositionally biased region" description="Polar residues" evidence="5">
    <location>
        <begin position="478"/>
        <end position="500"/>
    </location>
</feature>
<evidence type="ECO:0000256" key="4">
    <source>
        <dbReference type="PROSITE-ProRule" id="PRU00175"/>
    </source>
</evidence>
<dbReference type="EMBL" id="JANBPT010000413">
    <property type="protein sequence ID" value="KAJ1921637.1"/>
    <property type="molecule type" value="Genomic_DNA"/>
</dbReference>
<evidence type="ECO:0000259" key="6">
    <source>
        <dbReference type="PROSITE" id="PS50089"/>
    </source>
</evidence>
<dbReference type="SUPFAM" id="SSF57850">
    <property type="entry name" value="RING/U-box"/>
    <property type="match status" value="1"/>
</dbReference>
<evidence type="ECO:0000313" key="8">
    <source>
        <dbReference type="Proteomes" id="UP001150569"/>
    </source>
</evidence>
<evidence type="ECO:0000256" key="1">
    <source>
        <dbReference type="ARBA" id="ARBA00022723"/>
    </source>
</evidence>
<dbReference type="InterPro" id="IPR017907">
    <property type="entry name" value="Znf_RING_CS"/>
</dbReference>
<evidence type="ECO:0000313" key="7">
    <source>
        <dbReference type="EMBL" id="KAJ1921637.1"/>
    </source>
</evidence>
<dbReference type="CDD" id="cd16449">
    <property type="entry name" value="RING-HC"/>
    <property type="match status" value="1"/>
</dbReference>
<feature type="compositionally biased region" description="Polar residues" evidence="5">
    <location>
        <begin position="203"/>
        <end position="215"/>
    </location>
</feature>
<feature type="region of interest" description="Disordered" evidence="5">
    <location>
        <begin position="1"/>
        <end position="76"/>
    </location>
</feature>
<sequence>MAHHHHTQPRSGFGASTAPTVQPWRPAFSLGPAERRPTTCNPFIDENLFTQRPRITDPLTAPTTGPPPNHPSLSTKPPSFALDGSFHRADLAFKKEPPLFSGLGSGTGTLDEPSLLFRSHDDEGDDLGLDDAPFDLALDIGRIPAPDSAPSAAVTEPVSTSAAGKRPATSPHTPLPPRPYMDNASGTPPRFHTPRNHHIRAVGSSSNLRGTSSANPRPLLRSPASFSLDDASEPEASPSFRKVPTQRVTPDFPTGPVSTTETLWPALVPDAGSEDEFDPALDIGTIITEAELLATREKMGLAGSARQREILEGYLHELLMANRSAPQAADDEPAVYIGKEITILVNFYTMGKGELQVYPDKLRWRGRVLSFGSPTTAGSGPTSEAESSIPASPQFSAESVDPLSSQPAHLVWPLARFGAVRCKHLSETESLIMLSLDDQLGLQLMLDGTTPNQSDEADRLASLLTSSCQRPRPLLSPVDQSRPTTPAASKRSSAPLTTYRSPADTGRSLADLEARLGRDPDFRQRLHALQKNRNDQIEAAQRHYYEEVRRLSRTMPSTIGTRFLTLQRLGSDIPGSPRAREIPECTLCYTAAQTHIIRPCGHQLCRGCADRIQSMSAKQCPWDRNPYDMIEPRTPETPTT</sequence>
<feature type="region of interest" description="Disordered" evidence="5">
    <location>
        <begin position="466"/>
        <end position="507"/>
    </location>
</feature>
<evidence type="ECO:0000256" key="3">
    <source>
        <dbReference type="ARBA" id="ARBA00022833"/>
    </source>
</evidence>
<protein>
    <recommendedName>
        <fullName evidence="6">RING-type domain-containing protein</fullName>
    </recommendedName>
</protein>
<feature type="domain" description="RING-type" evidence="6">
    <location>
        <begin position="585"/>
        <end position="624"/>
    </location>
</feature>
<dbReference type="InterPro" id="IPR013083">
    <property type="entry name" value="Znf_RING/FYVE/PHD"/>
</dbReference>
<keyword evidence="1" id="KW-0479">Metal-binding</keyword>
<evidence type="ECO:0000256" key="2">
    <source>
        <dbReference type="ARBA" id="ARBA00022771"/>
    </source>
</evidence>
<reference evidence="7" key="1">
    <citation type="submission" date="2022-07" db="EMBL/GenBank/DDBJ databases">
        <title>Phylogenomic reconstructions and comparative analyses of Kickxellomycotina fungi.</title>
        <authorList>
            <person name="Reynolds N.K."/>
            <person name="Stajich J.E."/>
            <person name="Barry K."/>
            <person name="Grigoriev I.V."/>
            <person name="Crous P."/>
            <person name="Smith M.E."/>
        </authorList>
    </citation>
    <scope>NUCLEOTIDE SEQUENCE</scope>
    <source>
        <strain evidence="7">RSA 861</strain>
    </source>
</reference>
<feature type="region of interest" description="Disordered" evidence="5">
    <location>
        <begin position="144"/>
        <end position="260"/>
    </location>
</feature>
<proteinExistence type="predicted"/>
<keyword evidence="2 4" id="KW-0863">Zinc-finger</keyword>
<keyword evidence="8" id="KW-1185">Reference proteome</keyword>
<comment type="caution">
    <text evidence="7">The sequence shown here is derived from an EMBL/GenBank/DDBJ whole genome shotgun (WGS) entry which is preliminary data.</text>
</comment>